<keyword evidence="3" id="KW-1185">Reference proteome</keyword>
<dbReference type="EMBL" id="CAVMBE010000047">
    <property type="protein sequence ID" value="CAK4031324.1"/>
    <property type="molecule type" value="Genomic_DNA"/>
</dbReference>
<dbReference type="GO" id="GO:0016747">
    <property type="term" value="F:acyltransferase activity, transferring groups other than amino-acyl groups"/>
    <property type="evidence" value="ECO:0007669"/>
    <property type="project" value="InterPro"/>
</dbReference>
<reference evidence="2" key="1">
    <citation type="submission" date="2023-11" db="EMBL/GenBank/DDBJ databases">
        <authorList>
            <person name="Alioto T."/>
            <person name="Alioto T."/>
            <person name="Gomez Garrido J."/>
        </authorList>
    </citation>
    <scope>NUCLEOTIDE SEQUENCE</scope>
</reference>
<dbReference type="CDD" id="cd04301">
    <property type="entry name" value="NAT_SF"/>
    <property type="match status" value="1"/>
</dbReference>
<organism evidence="2 3">
    <name type="scientific">Lecanosticta acicola</name>
    <dbReference type="NCBI Taxonomy" id="111012"/>
    <lineage>
        <taxon>Eukaryota</taxon>
        <taxon>Fungi</taxon>
        <taxon>Dikarya</taxon>
        <taxon>Ascomycota</taxon>
        <taxon>Pezizomycotina</taxon>
        <taxon>Dothideomycetes</taxon>
        <taxon>Dothideomycetidae</taxon>
        <taxon>Mycosphaerellales</taxon>
        <taxon>Mycosphaerellaceae</taxon>
        <taxon>Lecanosticta</taxon>
    </lineage>
</organism>
<dbReference type="Proteomes" id="UP001296104">
    <property type="component" value="Unassembled WGS sequence"/>
</dbReference>
<sequence>MARMPGKYSPPNGALFLARLQPTNEAVGCVGLRPLTEPGGIGIGIAEMKRLYVDPAGRGMGVGRKLADAVVAEARRLGYEAVLLDTLPHMLSAIGLYKSLGFVEVEPYYATPLEGTVFLRLDLKSGLGE</sequence>
<dbReference type="PANTHER" id="PTHR43305:SF1">
    <property type="entry name" value="FAMILY N-ACETYLTRANSFERASE, PUTATIVE (AFU_ORTHOLOGUE AFUA_2G01380)-RELATED"/>
    <property type="match status" value="1"/>
</dbReference>
<dbReference type="Pfam" id="PF00583">
    <property type="entry name" value="Acetyltransf_1"/>
    <property type="match status" value="1"/>
</dbReference>
<comment type="caution">
    <text evidence="2">The sequence shown here is derived from an EMBL/GenBank/DDBJ whole genome shotgun (WGS) entry which is preliminary data.</text>
</comment>
<evidence type="ECO:0000313" key="3">
    <source>
        <dbReference type="Proteomes" id="UP001296104"/>
    </source>
</evidence>
<protein>
    <recommendedName>
        <fullName evidence="1">N-acetyltransferase domain-containing protein</fullName>
    </recommendedName>
</protein>
<name>A0AAI8Z2N0_9PEZI</name>
<dbReference type="AlphaFoldDB" id="A0AAI8Z2N0"/>
<dbReference type="InterPro" id="IPR000182">
    <property type="entry name" value="GNAT_dom"/>
</dbReference>
<dbReference type="PROSITE" id="PS51186">
    <property type="entry name" value="GNAT"/>
    <property type="match status" value="1"/>
</dbReference>
<dbReference type="SUPFAM" id="SSF55729">
    <property type="entry name" value="Acyl-CoA N-acyltransferases (Nat)"/>
    <property type="match status" value="1"/>
</dbReference>
<evidence type="ECO:0000259" key="1">
    <source>
        <dbReference type="PROSITE" id="PS51186"/>
    </source>
</evidence>
<dbReference type="InterPro" id="IPR016181">
    <property type="entry name" value="Acyl_CoA_acyltransferase"/>
</dbReference>
<feature type="domain" description="N-acetyltransferase" evidence="1">
    <location>
        <begin position="1"/>
        <end position="124"/>
    </location>
</feature>
<gene>
    <name evidence="2" type="ORF">LECACI_7A006482</name>
</gene>
<evidence type="ECO:0000313" key="2">
    <source>
        <dbReference type="EMBL" id="CAK4031324.1"/>
    </source>
</evidence>
<dbReference type="Gene3D" id="3.40.630.30">
    <property type="match status" value="1"/>
</dbReference>
<dbReference type="PANTHER" id="PTHR43305">
    <property type="entry name" value="FAMILY N-ACETYLTRANSFERASE, PUTATIVE (AFU_ORTHOLOGUE AFUA_2G01380)-RELATED"/>
    <property type="match status" value="1"/>
</dbReference>
<proteinExistence type="predicted"/>
<dbReference type="InterPro" id="IPR052777">
    <property type="entry name" value="Acetyltransferase_Enz"/>
</dbReference>
<accession>A0AAI8Z2N0</accession>